<feature type="compositionally biased region" description="Low complexity" evidence="1">
    <location>
        <begin position="1"/>
        <end position="12"/>
    </location>
</feature>
<name>A0ABP3HJB1_9ACTN</name>
<dbReference type="EMBL" id="BAAABW010000028">
    <property type="protein sequence ID" value="GAA0372081.1"/>
    <property type="molecule type" value="Genomic_DNA"/>
</dbReference>
<evidence type="ECO:0000313" key="2">
    <source>
        <dbReference type="EMBL" id="GAA0372081.1"/>
    </source>
</evidence>
<feature type="compositionally biased region" description="Basic and acidic residues" evidence="1">
    <location>
        <begin position="32"/>
        <end position="44"/>
    </location>
</feature>
<proteinExistence type="predicted"/>
<gene>
    <name evidence="2" type="ORF">GCM10010319_57790</name>
</gene>
<keyword evidence="3" id="KW-1185">Reference proteome</keyword>
<sequence length="70" mass="7530">MPPTAAATRPARSGAPVARAMPRESGTAIRKTTTEAERSRRQADPPEMCFPLRCESVESAVLDVSVVFVD</sequence>
<evidence type="ECO:0000256" key="1">
    <source>
        <dbReference type="SAM" id="MobiDB-lite"/>
    </source>
</evidence>
<dbReference type="Proteomes" id="UP001500063">
    <property type="component" value="Unassembled WGS sequence"/>
</dbReference>
<accession>A0ABP3HJB1</accession>
<feature type="region of interest" description="Disordered" evidence="1">
    <location>
        <begin position="1"/>
        <end position="47"/>
    </location>
</feature>
<evidence type="ECO:0000313" key="3">
    <source>
        <dbReference type="Proteomes" id="UP001500063"/>
    </source>
</evidence>
<protein>
    <submittedName>
        <fullName evidence="2">Uncharacterized protein</fullName>
    </submittedName>
</protein>
<comment type="caution">
    <text evidence="2">The sequence shown here is derived from an EMBL/GenBank/DDBJ whole genome shotgun (WGS) entry which is preliminary data.</text>
</comment>
<organism evidence="2 3">
    <name type="scientific">Streptomyces blastmyceticus</name>
    <dbReference type="NCBI Taxonomy" id="68180"/>
    <lineage>
        <taxon>Bacteria</taxon>
        <taxon>Bacillati</taxon>
        <taxon>Actinomycetota</taxon>
        <taxon>Actinomycetes</taxon>
        <taxon>Kitasatosporales</taxon>
        <taxon>Streptomycetaceae</taxon>
        <taxon>Streptomyces</taxon>
    </lineage>
</organism>
<reference evidence="3" key="1">
    <citation type="journal article" date="2019" name="Int. J. Syst. Evol. Microbiol.">
        <title>The Global Catalogue of Microorganisms (GCM) 10K type strain sequencing project: providing services to taxonomists for standard genome sequencing and annotation.</title>
        <authorList>
            <consortium name="The Broad Institute Genomics Platform"/>
            <consortium name="The Broad Institute Genome Sequencing Center for Infectious Disease"/>
            <person name="Wu L."/>
            <person name="Ma J."/>
        </authorList>
    </citation>
    <scope>NUCLEOTIDE SEQUENCE [LARGE SCALE GENOMIC DNA]</scope>
    <source>
        <strain evidence="3">JCM 4565</strain>
    </source>
</reference>